<accession>A0A1D9QH62</accession>
<dbReference type="KEGG" id="ssl:SS1G_11996"/>
<dbReference type="PANTHER" id="PTHR36206:SF12">
    <property type="entry name" value="ASPERCRYPTIN BIOSYNTHESIS CLUSTER-SPECIFIC TRANSCRIPTION REGULATOR ATNN-RELATED"/>
    <property type="match status" value="1"/>
</dbReference>
<proteinExistence type="predicted"/>
<reference evidence="8" key="1">
    <citation type="journal article" date="2017" name="Genome Biol. Evol.">
        <title>The complete genome sequence of the phytopathogenic fungus Sclerotinia sclerotiorum reveals insights into the genome architecture of broad host range pathogens.</title>
        <authorList>
            <person name="Derbyshire M."/>
            <person name="Denton-Giles M."/>
            <person name="Hegedus D."/>
            <person name="Seifbarghy S."/>
            <person name="Rollins J."/>
            <person name="van Kan J."/>
            <person name="Seidl M.F."/>
            <person name="Faino L."/>
            <person name="Mbengue M."/>
            <person name="Navaud O."/>
            <person name="Raffaele S."/>
            <person name="Hammond-Kosack K."/>
            <person name="Heard S."/>
            <person name="Oliver R."/>
        </authorList>
    </citation>
    <scope>NUCLEOTIDE SEQUENCE [LARGE SCALE GENOMIC DNA]</scope>
    <source>
        <strain evidence="8">ATCC 18683 / 1980 / Ss-1</strain>
    </source>
</reference>
<keyword evidence="5" id="KW-0804">Transcription</keyword>
<dbReference type="PANTHER" id="PTHR36206">
    <property type="entry name" value="ASPERCRYPTIN BIOSYNTHESIS CLUSTER-SPECIFIC TRANSCRIPTION REGULATOR ATNN-RELATED"/>
    <property type="match status" value="1"/>
</dbReference>
<dbReference type="OrthoDB" id="2593732at2759"/>
<evidence type="ECO:0000256" key="2">
    <source>
        <dbReference type="ARBA" id="ARBA00022833"/>
    </source>
</evidence>
<evidence type="ECO:0000256" key="6">
    <source>
        <dbReference type="ARBA" id="ARBA00023242"/>
    </source>
</evidence>
<dbReference type="InterPro" id="IPR052360">
    <property type="entry name" value="Transcr_Regulatory_Proteins"/>
</dbReference>
<keyword evidence="6" id="KW-0539">Nucleus</keyword>
<dbReference type="VEuPathDB" id="FungiDB:sscle_12g089890"/>
<evidence type="ECO:0000256" key="3">
    <source>
        <dbReference type="ARBA" id="ARBA00023015"/>
    </source>
</evidence>
<evidence type="ECO:0000313" key="7">
    <source>
        <dbReference type="EMBL" id="APA14219.1"/>
    </source>
</evidence>
<evidence type="ECO:0000256" key="1">
    <source>
        <dbReference type="ARBA" id="ARBA00022723"/>
    </source>
</evidence>
<keyword evidence="3" id="KW-0805">Transcription regulation</keyword>
<evidence type="ECO:0000256" key="5">
    <source>
        <dbReference type="ARBA" id="ARBA00023163"/>
    </source>
</evidence>
<dbReference type="AlphaFoldDB" id="A0A1D9QH62"/>
<organism evidence="7 8">
    <name type="scientific">Sclerotinia sclerotiorum (strain ATCC 18683 / 1980 / Ss-1)</name>
    <name type="common">White mold</name>
    <name type="synonym">Whetzelinia sclerotiorum</name>
    <dbReference type="NCBI Taxonomy" id="665079"/>
    <lineage>
        <taxon>Eukaryota</taxon>
        <taxon>Fungi</taxon>
        <taxon>Dikarya</taxon>
        <taxon>Ascomycota</taxon>
        <taxon>Pezizomycotina</taxon>
        <taxon>Leotiomycetes</taxon>
        <taxon>Helotiales</taxon>
        <taxon>Sclerotiniaceae</taxon>
        <taxon>Sclerotinia</taxon>
    </lineage>
</organism>
<evidence type="ECO:0000256" key="4">
    <source>
        <dbReference type="ARBA" id="ARBA00023125"/>
    </source>
</evidence>
<keyword evidence="1" id="KW-0479">Metal-binding</keyword>
<dbReference type="Proteomes" id="UP000177798">
    <property type="component" value="Chromosome 12"/>
</dbReference>
<dbReference type="GO" id="GO:0046872">
    <property type="term" value="F:metal ion binding"/>
    <property type="evidence" value="ECO:0007669"/>
    <property type="project" value="UniProtKB-KW"/>
</dbReference>
<dbReference type="EMBL" id="CP017825">
    <property type="protein sequence ID" value="APA14219.1"/>
    <property type="molecule type" value="Genomic_DNA"/>
</dbReference>
<name>A0A1D9QH62_SCLS1</name>
<protein>
    <submittedName>
        <fullName evidence="7">Uncharacterized protein</fullName>
    </submittedName>
</protein>
<evidence type="ECO:0000313" key="8">
    <source>
        <dbReference type="Proteomes" id="UP000177798"/>
    </source>
</evidence>
<dbReference type="GO" id="GO:0003677">
    <property type="term" value="F:DNA binding"/>
    <property type="evidence" value="ECO:0007669"/>
    <property type="project" value="UniProtKB-KW"/>
</dbReference>
<sequence length="210" mass="24403">MDAIMEEKRNHDLKLEQWSTVFHSFAQTAGQTMDTKDLRASISLELDYETNKLILETALFETEIDYDRYIDQFELMTSLAESLLKSYSDSRTEHRPVFSFDTVIIPPLVFVVCKCRDPSIRRKAHTLLSTSLRREGLWDSDYASSIGKWYIDKEEKGLEYISRAEEVLEATKIVVLGIISLGRRRALIKFRQGPCRKDGDLDLQEELIVW</sequence>
<keyword evidence="4" id="KW-0238">DNA-binding</keyword>
<gene>
    <name evidence="7" type="ORF">sscle_12g089890</name>
</gene>
<keyword evidence="2" id="KW-0862">Zinc</keyword>
<dbReference type="RefSeq" id="XP_001586967.1">
    <property type="nucleotide sequence ID" value="XM_001586917.1"/>
</dbReference>